<evidence type="ECO:0000313" key="2">
    <source>
        <dbReference type="EMBL" id="AKK02192.1"/>
    </source>
</evidence>
<dbReference type="Proteomes" id="UP000035368">
    <property type="component" value="Chromosome"/>
</dbReference>
<dbReference type="SUPFAM" id="SSF63380">
    <property type="entry name" value="Riboflavin synthase domain-like"/>
    <property type="match status" value="1"/>
</dbReference>
<dbReference type="KEGG" id="cei:CEPID_01535"/>
<dbReference type="InterPro" id="IPR017938">
    <property type="entry name" value="Riboflavin_synthase-like_b-brl"/>
</dbReference>
<evidence type="ECO:0000313" key="3">
    <source>
        <dbReference type="Proteomes" id="UP000035368"/>
    </source>
</evidence>
<protein>
    <submittedName>
        <fullName evidence="2">2-polyprenylphenol hydroxylase-like oxidoreductase</fullName>
    </submittedName>
</protein>
<proteinExistence type="predicted"/>
<sequence>MSVVATLRAKSPAFRRDVLRDFFSQHPHMRLKFAANEDHAHTELVFALTYLLENPTDPELIRTLARDHIKVSPGQEVVADFFAILHRQIHRYCADLPYEEVRQADLKLQEIARHFVVEGAPATAQVVEVLRRSRRITVVRLMSEQDIVYHAGQFMAVSCELTQGYWRNLYPAMPSSGGMLEFHLFDDDEIVHSLSMARPGDIWTLGVPHGNLHVSGHNDVLMIAHATGLAPMRALILDMMTRPEPPRVHLFFGAEFPGELYDLRGLWELAAISPWLNVTPVTGLESDPWWVRASEHSQAPRGLHLQEVSSIAEAVTKWGAWADREVLVAGPGDMVPNTVAALIAAGTPEENIQF</sequence>
<dbReference type="InterPro" id="IPR039261">
    <property type="entry name" value="FNR_nucleotide-bd"/>
</dbReference>
<dbReference type="Gene3D" id="3.40.50.80">
    <property type="entry name" value="Nucleotide-binding domain of ferredoxin-NADP reductase (FNR) module"/>
    <property type="match status" value="1"/>
</dbReference>
<dbReference type="GO" id="GO:0016491">
    <property type="term" value="F:oxidoreductase activity"/>
    <property type="evidence" value="ECO:0007669"/>
    <property type="project" value="TreeGrafter"/>
</dbReference>
<gene>
    <name evidence="2" type="ORF">CEPID_01535</name>
</gene>
<name>A0A0G3GTQ0_9CORY</name>
<organism evidence="2 3">
    <name type="scientific">Corynebacterium epidermidicanis</name>
    <dbReference type="NCBI Taxonomy" id="1050174"/>
    <lineage>
        <taxon>Bacteria</taxon>
        <taxon>Bacillati</taxon>
        <taxon>Actinomycetota</taxon>
        <taxon>Actinomycetes</taxon>
        <taxon>Mycobacteriales</taxon>
        <taxon>Corynebacteriaceae</taxon>
        <taxon>Corynebacterium</taxon>
    </lineage>
</organism>
<dbReference type="SUPFAM" id="SSF52343">
    <property type="entry name" value="Ferredoxin reductase-like, C-terminal NADP-linked domain"/>
    <property type="match status" value="1"/>
</dbReference>
<dbReference type="OrthoDB" id="3213438at2"/>
<dbReference type="STRING" id="1050174.CEPID_01535"/>
<keyword evidence="3" id="KW-1185">Reference proteome</keyword>
<dbReference type="AlphaFoldDB" id="A0A0G3GTQ0"/>
<accession>A0A0G3GTQ0</accession>
<reference evidence="2 3" key="1">
    <citation type="submission" date="2015-05" db="EMBL/GenBank/DDBJ databases">
        <title>Complete genome sequence of Corynebacterium epidermidicanis DSM 45586, isolated from the skin of a dog suffering from pruritus.</title>
        <authorList>
            <person name="Ruckert C."/>
            <person name="Albersmeier A."/>
            <person name="Winkler A."/>
            <person name="Tauch A."/>
        </authorList>
    </citation>
    <scope>NUCLEOTIDE SEQUENCE [LARGE SCALE GENOMIC DNA]</scope>
    <source>
        <strain evidence="2 3">DSM 45586</strain>
    </source>
</reference>
<dbReference type="PANTHER" id="PTHR47354">
    <property type="entry name" value="NADH OXIDOREDUCTASE HCR"/>
    <property type="match status" value="1"/>
</dbReference>
<dbReference type="InterPro" id="IPR050415">
    <property type="entry name" value="MRET"/>
</dbReference>
<dbReference type="RefSeq" id="WP_047239454.1">
    <property type="nucleotide sequence ID" value="NZ_CP011541.1"/>
</dbReference>
<dbReference type="PATRIC" id="fig|1050174.4.peg.312"/>
<dbReference type="PRINTS" id="PR00410">
    <property type="entry name" value="PHEHYDRXLASE"/>
</dbReference>
<dbReference type="Gene3D" id="2.40.30.10">
    <property type="entry name" value="Translation factors"/>
    <property type="match status" value="1"/>
</dbReference>
<dbReference type="PANTHER" id="PTHR47354:SF5">
    <property type="entry name" value="PROTEIN RFBI"/>
    <property type="match status" value="1"/>
</dbReference>
<dbReference type="EMBL" id="CP011541">
    <property type="protein sequence ID" value="AKK02192.1"/>
    <property type="molecule type" value="Genomic_DNA"/>
</dbReference>
<comment type="cofactor">
    <cofactor evidence="1">
        <name>FAD</name>
        <dbReference type="ChEBI" id="CHEBI:57692"/>
    </cofactor>
</comment>
<evidence type="ECO:0000256" key="1">
    <source>
        <dbReference type="ARBA" id="ARBA00001974"/>
    </source>
</evidence>